<dbReference type="PANTHER" id="PTHR33841">
    <property type="entry name" value="DNA METHYLTRANSFERASE YEEA-RELATED"/>
    <property type="match status" value="1"/>
</dbReference>
<evidence type="ECO:0000256" key="3">
    <source>
        <dbReference type="ARBA" id="ARBA00022679"/>
    </source>
</evidence>
<dbReference type="AlphaFoldDB" id="A0A0F9IG02"/>
<evidence type="ECO:0000259" key="6">
    <source>
        <dbReference type="Pfam" id="PF07669"/>
    </source>
</evidence>
<dbReference type="GO" id="GO:0032259">
    <property type="term" value="P:methylation"/>
    <property type="evidence" value="ECO:0007669"/>
    <property type="project" value="UniProtKB-KW"/>
</dbReference>
<evidence type="ECO:0000256" key="1">
    <source>
        <dbReference type="ARBA" id="ARBA00011900"/>
    </source>
</evidence>
<dbReference type="PRINTS" id="PR00507">
    <property type="entry name" value="N12N6MTFRASE"/>
</dbReference>
<dbReference type="PANTHER" id="PTHR33841:SF1">
    <property type="entry name" value="DNA METHYLTRANSFERASE A"/>
    <property type="match status" value="1"/>
</dbReference>
<dbReference type="EC" id="2.1.1.72" evidence="1"/>
<comment type="catalytic activity">
    <reaction evidence="5">
        <text>a 2'-deoxyadenosine in DNA + S-adenosyl-L-methionine = an N(6)-methyl-2'-deoxyadenosine in DNA + S-adenosyl-L-homocysteine + H(+)</text>
        <dbReference type="Rhea" id="RHEA:15197"/>
        <dbReference type="Rhea" id="RHEA-COMP:12418"/>
        <dbReference type="Rhea" id="RHEA-COMP:12419"/>
        <dbReference type="ChEBI" id="CHEBI:15378"/>
        <dbReference type="ChEBI" id="CHEBI:57856"/>
        <dbReference type="ChEBI" id="CHEBI:59789"/>
        <dbReference type="ChEBI" id="CHEBI:90615"/>
        <dbReference type="ChEBI" id="CHEBI:90616"/>
        <dbReference type="EC" id="2.1.1.72"/>
    </reaction>
</comment>
<organism evidence="7">
    <name type="scientific">marine sediment metagenome</name>
    <dbReference type="NCBI Taxonomy" id="412755"/>
    <lineage>
        <taxon>unclassified sequences</taxon>
        <taxon>metagenomes</taxon>
        <taxon>ecological metagenomes</taxon>
    </lineage>
</organism>
<accession>A0A0F9IG02</accession>
<gene>
    <name evidence="7" type="ORF">LCGC14_1584580</name>
</gene>
<evidence type="ECO:0000256" key="5">
    <source>
        <dbReference type="ARBA" id="ARBA00047942"/>
    </source>
</evidence>
<feature type="domain" description="Type II methyltransferase M.TaqI-like" evidence="6">
    <location>
        <begin position="76"/>
        <end position="219"/>
    </location>
</feature>
<evidence type="ECO:0000256" key="2">
    <source>
        <dbReference type="ARBA" id="ARBA00022603"/>
    </source>
</evidence>
<evidence type="ECO:0000256" key="4">
    <source>
        <dbReference type="ARBA" id="ARBA00022691"/>
    </source>
</evidence>
<sequence>MERKNGRKHGEVFTQLNVVKYILDEVEYVSSNNLKKIKILEPASGQGAFAIEIIKRLFQSSKKYDFDFIKAINENIRLVELDSLSFENLESNILKTIADLGFKPNKIQKSVFSNTDFLFKDFNFKFDCIVGNPPYIRHEIIDTKLKKEYKQMFSTFKYRADLYVLFYEKSLKLLSQNGLLSFICSNRWLFNQYGQPLRKLIAEKFHITKIINIEKANVFDEEVIAYPCITTIRNTKGNLTEYYESQEKVININNLNFEFIKSPKDESWQNLFLDYNINHSSLIAITEQSFEIGIGVATGADKVYIKKETELNGIERNRVIPIIKSNCLKGENINWDNSYVINPFQNGELCDLNDFPHLESYLESKKEILLKRHVAKKSPNSWYKTIDKIKPDLQNKYKLLLPDLSGCKFLFIDEGNYYPHHNIYYITHPELNELKILACILMSDFIKNQLSQIGIRMNGGLPRFQTQTLRKLRVPQLTKLSTSDRNKLIDSYEKRNLGNINKIVNKYCTQHRIKVMAKTVINPKSENKLEVIA</sequence>
<dbReference type="GO" id="GO:0003676">
    <property type="term" value="F:nucleic acid binding"/>
    <property type="evidence" value="ECO:0007669"/>
    <property type="project" value="InterPro"/>
</dbReference>
<protein>
    <recommendedName>
        <fullName evidence="1">site-specific DNA-methyltransferase (adenine-specific)</fullName>
        <ecNumber evidence="1">2.1.1.72</ecNumber>
    </recommendedName>
</protein>
<dbReference type="EMBL" id="LAZR01012507">
    <property type="protein sequence ID" value="KKM26457.1"/>
    <property type="molecule type" value="Genomic_DNA"/>
</dbReference>
<evidence type="ECO:0000313" key="7">
    <source>
        <dbReference type="EMBL" id="KKM26457.1"/>
    </source>
</evidence>
<dbReference type="InterPro" id="IPR050953">
    <property type="entry name" value="N4_N6_ade-DNA_methylase"/>
</dbReference>
<dbReference type="GO" id="GO:0009007">
    <property type="term" value="F:site-specific DNA-methyltransferase (adenine-specific) activity"/>
    <property type="evidence" value="ECO:0007669"/>
    <property type="project" value="UniProtKB-EC"/>
</dbReference>
<dbReference type="PROSITE" id="PS00092">
    <property type="entry name" value="N6_MTASE"/>
    <property type="match status" value="1"/>
</dbReference>
<keyword evidence="2" id="KW-0489">Methyltransferase</keyword>
<dbReference type="GO" id="GO:0006304">
    <property type="term" value="P:DNA modification"/>
    <property type="evidence" value="ECO:0007669"/>
    <property type="project" value="InterPro"/>
</dbReference>
<reference evidence="7" key="1">
    <citation type="journal article" date="2015" name="Nature">
        <title>Complex archaea that bridge the gap between prokaryotes and eukaryotes.</title>
        <authorList>
            <person name="Spang A."/>
            <person name="Saw J.H."/>
            <person name="Jorgensen S.L."/>
            <person name="Zaremba-Niedzwiedzka K."/>
            <person name="Martijn J."/>
            <person name="Lind A.E."/>
            <person name="van Eijk R."/>
            <person name="Schleper C."/>
            <person name="Guy L."/>
            <person name="Ettema T.J."/>
        </authorList>
    </citation>
    <scope>NUCLEOTIDE SEQUENCE</scope>
</reference>
<dbReference type="Gene3D" id="3.40.50.150">
    <property type="entry name" value="Vaccinia Virus protein VP39"/>
    <property type="match status" value="1"/>
</dbReference>
<dbReference type="Pfam" id="PF07669">
    <property type="entry name" value="Eco57I"/>
    <property type="match status" value="1"/>
</dbReference>
<name>A0A0F9IG02_9ZZZZ</name>
<keyword evidence="3" id="KW-0808">Transferase</keyword>
<dbReference type="InterPro" id="IPR011639">
    <property type="entry name" value="MethylTrfase_TaqI-like_dom"/>
</dbReference>
<dbReference type="InterPro" id="IPR029063">
    <property type="entry name" value="SAM-dependent_MTases_sf"/>
</dbReference>
<proteinExistence type="predicted"/>
<dbReference type="InterPro" id="IPR002052">
    <property type="entry name" value="DNA_methylase_N6_adenine_CS"/>
</dbReference>
<dbReference type="SUPFAM" id="SSF53335">
    <property type="entry name" value="S-adenosyl-L-methionine-dependent methyltransferases"/>
    <property type="match status" value="1"/>
</dbReference>
<keyword evidence="4" id="KW-0949">S-adenosyl-L-methionine</keyword>
<comment type="caution">
    <text evidence="7">The sequence shown here is derived from an EMBL/GenBank/DDBJ whole genome shotgun (WGS) entry which is preliminary data.</text>
</comment>